<protein>
    <submittedName>
        <fullName evidence="2">Uncharacterized protein</fullName>
    </submittedName>
</protein>
<reference evidence="2 3" key="1">
    <citation type="submission" date="2016-06" db="EMBL/GenBank/DDBJ databases">
        <authorList>
            <person name="Kjaerup R.B."/>
            <person name="Dalgaard T.S."/>
            <person name="Juul-Madsen H.R."/>
        </authorList>
    </citation>
    <scope>NUCLEOTIDE SEQUENCE [LARGE SCALE GENOMIC DNA]</scope>
    <source>
        <strain evidence="2 3">DSM 43821</strain>
    </source>
</reference>
<dbReference type="AlphaFoldDB" id="A0A1C4VD28"/>
<evidence type="ECO:0000313" key="3">
    <source>
        <dbReference type="Proteomes" id="UP000198228"/>
    </source>
</evidence>
<sequence>MRGGLDETLARMARREEALRRRAGESGEEAGASTVAFEATGHPGRSDGPGWDGAGRSEAARTGVGRSAVDGRDPVEEVAEAVRRVVAEHPGLSVVVRVEHEGRTYPRRVDWADTAVTVGAEDTTTPPPPWPRPVNAGPVWSAGRDGTGADPAARLAEMIRRDPSLLAGDR</sequence>
<evidence type="ECO:0000256" key="1">
    <source>
        <dbReference type="SAM" id="MobiDB-lite"/>
    </source>
</evidence>
<feature type="region of interest" description="Disordered" evidence="1">
    <location>
        <begin position="119"/>
        <end position="149"/>
    </location>
</feature>
<gene>
    <name evidence="2" type="ORF">GA0074696_1037</name>
</gene>
<accession>A0A1C4VD28</accession>
<dbReference type="RefSeq" id="WP_088960031.1">
    <property type="nucleotide sequence ID" value="NZ_LT607410.1"/>
</dbReference>
<dbReference type="Proteomes" id="UP000198228">
    <property type="component" value="Chromosome I"/>
</dbReference>
<feature type="compositionally biased region" description="Basic and acidic residues" evidence="1">
    <location>
        <begin position="16"/>
        <end position="25"/>
    </location>
</feature>
<name>A0A1C4VD28_9ACTN</name>
<feature type="region of interest" description="Disordered" evidence="1">
    <location>
        <begin position="16"/>
        <end position="73"/>
    </location>
</feature>
<evidence type="ECO:0000313" key="2">
    <source>
        <dbReference type="EMBL" id="SCE81731.1"/>
    </source>
</evidence>
<proteinExistence type="predicted"/>
<dbReference type="EMBL" id="LT607410">
    <property type="protein sequence ID" value="SCE81731.1"/>
    <property type="molecule type" value="Genomic_DNA"/>
</dbReference>
<organism evidence="2 3">
    <name type="scientific">Micromonospora purpureochromogenes</name>
    <dbReference type="NCBI Taxonomy" id="47872"/>
    <lineage>
        <taxon>Bacteria</taxon>
        <taxon>Bacillati</taxon>
        <taxon>Actinomycetota</taxon>
        <taxon>Actinomycetes</taxon>
        <taxon>Micromonosporales</taxon>
        <taxon>Micromonosporaceae</taxon>
        <taxon>Micromonospora</taxon>
    </lineage>
</organism>